<feature type="compositionally biased region" description="Polar residues" evidence="1">
    <location>
        <begin position="15"/>
        <end position="31"/>
    </location>
</feature>
<dbReference type="EMBL" id="AVOT02131568">
    <property type="protein sequence ID" value="MBW0588704.1"/>
    <property type="molecule type" value="Genomic_DNA"/>
</dbReference>
<feature type="region of interest" description="Disordered" evidence="1">
    <location>
        <begin position="125"/>
        <end position="174"/>
    </location>
</feature>
<protein>
    <submittedName>
        <fullName evidence="2">Uncharacterized protein</fullName>
    </submittedName>
</protein>
<dbReference type="AlphaFoldDB" id="A0A9Q3KX56"/>
<evidence type="ECO:0000256" key="1">
    <source>
        <dbReference type="SAM" id="MobiDB-lite"/>
    </source>
</evidence>
<proteinExistence type="predicted"/>
<reference evidence="2" key="1">
    <citation type="submission" date="2021-03" db="EMBL/GenBank/DDBJ databases">
        <title>Draft genome sequence of rust myrtle Austropuccinia psidii MF-1, a brazilian biotype.</title>
        <authorList>
            <person name="Quecine M.C."/>
            <person name="Pachon D.M.R."/>
            <person name="Bonatelli M.L."/>
            <person name="Correr F.H."/>
            <person name="Franceschini L.M."/>
            <person name="Leite T.F."/>
            <person name="Margarido G.R.A."/>
            <person name="Almeida C.A."/>
            <person name="Ferrarezi J.A."/>
            <person name="Labate C.A."/>
        </authorList>
    </citation>
    <scope>NUCLEOTIDE SEQUENCE</scope>
    <source>
        <strain evidence="2">MF-1</strain>
    </source>
</reference>
<evidence type="ECO:0000313" key="3">
    <source>
        <dbReference type="Proteomes" id="UP000765509"/>
    </source>
</evidence>
<sequence length="272" mass="30089">MCSQKGHRPDYGRNKSVTEGQGSVYDSQSNKLLHSEADNAFLPSNRADTATRSLSGYIKNQPEGLQQCIAAQRVPDPCRYVEKLHEFSSDGEKIAGPSQHLKVTQWMASIDGKEKHDALNSRIEEKQPSTTQASAKHSPSSQQQQFQCEKAATSSEEGQRQGTSHRTLQPGLQNPKYSAGCHGKCISDFQNNDGIPEKGGSQIKISEIISDIFNAIPEFYEAINDVKSHVSDKNSSIFNKLKTNDLSLSQINETLMCFEKVLRAIKTSNNDK</sequence>
<evidence type="ECO:0000313" key="2">
    <source>
        <dbReference type="EMBL" id="MBW0588704.1"/>
    </source>
</evidence>
<name>A0A9Q3KX56_9BASI</name>
<gene>
    <name evidence="2" type="ORF">O181_128419</name>
</gene>
<dbReference type="Proteomes" id="UP000765509">
    <property type="component" value="Unassembled WGS sequence"/>
</dbReference>
<keyword evidence="3" id="KW-1185">Reference proteome</keyword>
<accession>A0A9Q3KX56</accession>
<feature type="region of interest" description="Disordered" evidence="1">
    <location>
        <begin position="1"/>
        <end position="31"/>
    </location>
</feature>
<comment type="caution">
    <text evidence="2">The sequence shown here is derived from an EMBL/GenBank/DDBJ whole genome shotgun (WGS) entry which is preliminary data.</text>
</comment>
<organism evidence="2 3">
    <name type="scientific">Austropuccinia psidii MF-1</name>
    <dbReference type="NCBI Taxonomy" id="1389203"/>
    <lineage>
        <taxon>Eukaryota</taxon>
        <taxon>Fungi</taxon>
        <taxon>Dikarya</taxon>
        <taxon>Basidiomycota</taxon>
        <taxon>Pucciniomycotina</taxon>
        <taxon>Pucciniomycetes</taxon>
        <taxon>Pucciniales</taxon>
        <taxon>Sphaerophragmiaceae</taxon>
        <taxon>Austropuccinia</taxon>
    </lineage>
</organism>
<feature type="compositionally biased region" description="Polar residues" evidence="1">
    <location>
        <begin position="128"/>
        <end position="174"/>
    </location>
</feature>